<dbReference type="CDD" id="cd00093">
    <property type="entry name" value="HTH_XRE"/>
    <property type="match status" value="1"/>
</dbReference>
<dbReference type="InterPro" id="IPR001387">
    <property type="entry name" value="Cro/C1-type_HTH"/>
</dbReference>
<dbReference type="KEGG" id="bhp:BHAMNSH16_11035"/>
<dbReference type="SMART" id="SM00530">
    <property type="entry name" value="HTH_XRE"/>
    <property type="match status" value="1"/>
</dbReference>
<dbReference type="InterPro" id="IPR052345">
    <property type="entry name" value="Rad_response_metalloprotease"/>
</dbReference>
<dbReference type="Proteomes" id="UP000264880">
    <property type="component" value="Chromosome"/>
</dbReference>
<comment type="similarity">
    <text evidence="1">Belongs to the short-chain fatty acyl-CoA assimilation regulator (ScfR) family.</text>
</comment>
<dbReference type="PROSITE" id="PS50943">
    <property type="entry name" value="HTH_CROC1"/>
    <property type="match status" value="1"/>
</dbReference>
<dbReference type="PANTHER" id="PTHR43236">
    <property type="entry name" value="ANTITOXIN HIGA1"/>
    <property type="match status" value="1"/>
</dbReference>
<dbReference type="InterPro" id="IPR010359">
    <property type="entry name" value="IrrE_HExxH"/>
</dbReference>
<dbReference type="Pfam" id="PF01381">
    <property type="entry name" value="HTH_3"/>
    <property type="match status" value="1"/>
</dbReference>
<organism evidence="3 4">
    <name type="scientific">Brachyspira hampsonii</name>
    <dbReference type="NCBI Taxonomy" id="1287055"/>
    <lineage>
        <taxon>Bacteria</taxon>
        <taxon>Pseudomonadati</taxon>
        <taxon>Spirochaetota</taxon>
        <taxon>Spirochaetia</taxon>
        <taxon>Brachyspirales</taxon>
        <taxon>Brachyspiraceae</taxon>
        <taxon>Brachyspira</taxon>
    </lineage>
</organism>
<evidence type="ECO:0000256" key="1">
    <source>
        <dbReference type="ARBA" id="ARBA00007227"/>
    </source>
</evidence>
<name>A0AAC9XLL7_9SPIR</name>
<protein>
    <recommendedName>
        <fullName evidence="2">HTH cro/C1-type domain-containing protein</fullName>
    </recommendedName>
</protein>
<dbReference type="RefSeq" id="WP_069731680.1">
    <property type="nucleotide sequence ID" value="NZ_CP019914.1"/>
</dbReference>
<proteinExistence type="inferred from homology"/>
<dbReference type="Gene3D" id="1.10.10.2910">
    <property type="match status" value="1"/>
</dbReference>
<dbReference type="GO" id="GO:0003677">
    <property type="term" value="F:DNA binding"/>
    <property type="evidence" value="ECO:0007669"/>
    <property type="project" value="InterPro"/>
</dbReference>
<evidence type="ECO:0000313" key="4">
    <source>
        <dbReference type="Proteomes" id="UP000264880"/>
    </source>
</evidence>
<feature type="domain" description="HTH cro/C1-type" evidence="2">
    <location>
        <begin position="10"/>
        <end position="64"/>
    </location>
</feature>
<dbReference type="Pfam" id="PF06114">
    <property type="entry name" value="Peptidase_M78"/>
    <property type="match status" value="1"/>
</dbReference>
<gene>
    <name evidence="3" type="ORF">BHAMNSH16_11035</name>
</gene>
<evidence type="ECO:0000313" key="3">
    <source>
        <dbReference type="EMBL" id="ASJ22139.1"/>
    </source>
</evidence>
<dbReference type="SUPFAM" id="SSF47413">
    <property type="entry name" value="lambda repressor-like DNA-binding domains"/>
    <property type="match status" value="1"/>
</dbReference>
<dbReference type="EMBL" id="CP019914">
    <property type="protein sequence ID" value="ASJ22139.1"/>
    <property type="molecule type" value="Genomic_DNA"/>
</dbReference>
<sequence>MNNIIDYNKLKNARLYRGYTSEDIAKYIGITRQAFSKYENENINLSLENVLKISEILRFPIDYFFQNEYKNNLEVKTTYFRSLLSTNKRERNAQIAKMQYLSIYYSILSEYVEFPELNILDDITTDDVETISYDLRSKWGLGNKPIKNIIRIIEKNGIIVTKYITDTPNIDAFSTLIKLSSKKLYFIAINKHTSSATRIHFDIAHELGHILLDEWNEDIENISREEFKNKEKRANEFASSFLLPADEFRKDVLLYPNNLDYYKELKKKWNVSMSAMIYRARTLEIITQYQFQNLFRKMNYKNILKEEPLDDILTTSEPSLLNDAIDILLDNDVFTKQELLDEFKNNGISMYREDIETILNLPENKLKPDDDEKHKINFVKLRK</sequence>
<reference evidence="3 4" key="1">
    <citation type="submission" date="2017-02" db="EMBL/GenBank/DDBJ databases">
        <title>Complete genome sequence of Brachyspira hampsonii genomovar I strain NSH-16 (ATCC BAA-2463).</title>
        <authorList>
            <person name="Mirajkar N.S."/>
            <person name="Gebhart C.J."/>
        </authorList>
    </citation>
    <scope>NUCLEOTIDE SEQUENCE [LARGE SCALE GENOMIC DNA]</scope>
    <source>
        <strain evidence="3 4">NSH-16</strain>
    </source>
</reference>
<evidence type="ECO:0000259" key="2">
    <source>
        <dbReference type="PROSITE" id="PS50943"/>
    </source>
</evidence>
<dbReference type="AlphaFoldDB" id="A0AAC9XLL7"/>
<keyword evidence="4" id="KW-1185">Reference proteome</keyword>
<dbReference type="PANTHER" id="PTHR43236:SF1">
    <property type="entry name" value="BLL7220 PROTEIN"/>
    <property type="match status" value="1"/>
</dbReference>
<accession>A0AAC9XLL7</accession>
<dbReference type="Gene3D" id="1.10.260.40">
    <property type="entry name" value="lambda repressor-like DNA-binding domains"/>
    <property type="match status" value="1"/>
</dbReference>
<dbReference type="InterPro" id="IPR010982">
    <property type="entry name" value="Lambda_DNA-bd_dom_sf"/>
</dbReference>